<evidence type="ECO:0000313" key="5">
    <source>
        <dbReference type="Proteomes" id="UP000247612"/>
    </source>
</evidence>
<accession>A0A318KQ34</accession>
<evidence type="ECO:0000256" key="1">
    <source>
        <dbReference type="ARBA" id="ARBA00022676"/>
    </source>
</evidence>
<dbReference type="GO" id="GO:0016757">
    <property type="term" value="F:glycosyltransferase activity"/>
    <property type="evidence" value="ECO:0007669"/>
    <property type="project" value="UniProtKB-KW"/>
</dbReference>
<name>A0A318KQ34_9FIRM</name>
<organism evidence="4 5">
    <name type="scientific">Dielma fastidiosa</name>
    <dbReference type="NCBI Taxonomy" id="1034346"/>
    <lineage>
        <taxon>Bacteria</taxon>
        <taxon>Bacillati</taxon>
        <taxon>Bacillota</taxon>
        <taxon>Erysipelotrichia</taxon>
        <taxon>Erysipelotrichales</taxon>
        <taxon>Erysipelotrichaceae</taxon>
        <taxon>Dielma</taxon>
    </lineage>
</organism>
<dbReference type="STRING" id="1034346.GCA_000313565_02839"/>
<dbReference type="AlphaFoldDB" id="A0A318KQ34"/>
<sequence length="330" mass="38893">MLKMKENTVSIIVPVYNREKVIVRCLQSLQAQTYRYLEIIVVDDGSQDQSAEICMTMAANDSRIKVIKQTNGGVSSARNRGIKEASGKYLMFLDSDDVYEADTVAAMMEYAAENRLCICGIRRIDQHGKSKDYVYDQTPVSYYDSDYYFEIDRRRLFYSVCNKLYIKEIIIKNGLFFDENIHYTEDFIFNLHYYQHIDRVILINKPYYHYIDCDQNSLSKDNQQNFLKGTLANNQTVIEYLNANPQIPEVLKARCYHSFLVNILCYLDRSNSFFKVDRKAASALISDAMKDMERWLPYANHKTRMEFLLLKHKLFLTDRIIRAIYFKWFA</sequence>
<dbReference type="SUPFAM" id="SSF53448">
    <property type="entry name" value="Nucleotide-diphospho-sugar transferases"/>
    <property type="match status" value="1"/>
</dbReference>
<dbReference type="InterPro" id="IPR001173">
    <property type="entry name" value="Glyco_trans_2-like"/>
</dbReference>
<evidence type="ECO:0000256" key="2">
    <source>
        <dbReference type="ARBA" id="ARBA00022679"/>
    </source>
</evidence>
<dbReference type="PANTHER" id="PTHR22916">
    <property type="entry name" value="GLYCOSYLTRANSFERASE"/>
    <property type="match status" value="1"/>
</dbReference>
<keyword evidence="5" id="KW-1185">Reference proteome</keyword>
<keyword evidence="1" id="KW-0328">Glycosyltransferase</keyword>
<reference evidence="4 5" key="1">
    <citation type="submission" date="2018-05" db="EMBL/GenBank/DDBJ databases">
        <title>Genomic Encyclopedia of Type Strains, Phase IV (KMG-IV): sequencing the most valuable type-strain genomes for metagenomic binning, comparative biology and taxonomic classification.</title>
        <authorList>
            <person name="Goeker M."/>
        </authorList>
    </citation>
    <scope>NUCLEOTIDE SEQUENCE [LARGE SCALE GENOMIC DNA]</scope>
    <source>
        <strain evidence="4 5">JC118</strain>
    </source>
</reference>
<keyword evidence="2 4" id="KW-0808">Transferase</keyword>
<dbReference type="OrthoDB" id="9807778at2"/>
<dbReference type="PANTHER" id="PTHR22916:SF51">
    <property type="entry name" value="GLYCOSYLTRANSFERASE EPSH-RELATED"/>
    <property type="match status" value="1"/>
</dbReference>
<dbReference type="CDD" id="cd00761">
    <property type="entry name" value="Glyco_tranf_GTA_type"/>
    <property type="match status" value="1"/>
</dbReference>
<evidence type="ECO:0000259" key="3">
    <source>
        <dbReference type="Pfam" id="PF00535"/>
    </source>
</evidence>
<dbReference type="EMBL" id="QJKH01000007">
    <property type="protein sequence ID" value="PXX78672.1"/>
    <property type="molecule type" value="Genomic_DNA"/>
</dbReference>
<feature type="domain" description="Glycosyltransferase 2-like" evidence="3">
    <location>
        <begin position="10"/>
        <end position="171"/>
    </location>
</feature>
<dbReference type="Proteomes" id="UP000247612">
    <property type="component" value="Unassembled WGS sequence"/>
</dbReference>
<protein>
    <submittedName>
        <fullName evidence="4">GT2 family glycosyltransferase</fullName>
    </submittedName>
</protein>
<dbReference type="InterPro" id="IPR029044">
    <property type="entry name" value="Nucleotide-diphossugar_trans"/>
</dbReference>
<dbReference type="Gene3D" id="3.90.550.10">
    <property type="entry name" value="Spore Coat Polysaccharide Biosynthesis Protein SpsA, Chain A"/>
    <property type="match status" value="1"/>
</dbReference>
<proteinExistence type="predicted"/>
<evidence type="ECO:0000313" key="4">
    <source>
        <dbReference type="EMBL" id="PXX78672.1"/>
    </source>
</evidence>
<comment type="caution">
    <text evidence="4">The sequence shown here is derived from an EMBL/GenBank/DDBJ whole genome shotgun (WGS) entry which is preliminary data.</text>
</comment>
<dbReference type="Pfam" id="PF00535">
    <property type="entry name" value="Glycos_transf_2"/>
    <property type="match status" value="1"/>
</dbReference>
<gene>
    <name evidence="4" type="ORF">DES51_107214</name>
</gene>
<dbReference type="RefSeq" id="WP_022939122.1">
    <property type="nucleotide sequence ID" value="NZ_CABKRQ010000008.1"/>
</dbReference>